<reference evidence="11 12" key="1">
    <citation type="journal article" date="2007" name="Science">
        <title>Sea anemone genome reveals ancestral eumetazoan gene repertoire and genomic organization.</title>
        <authorList>
            <person name="Putnam N.H."/>
            <person name="Srivastava M."/>
            <person name="Hellsten U."/>
            <person name="Dirks B."/>
            <person name="Chapman J."/>
            <person name="Salamov A."/>
            <person name="Terry A."/>
            <person name="Shapiro H."/>
            <person name="Lindquist E."/>
            <person name="Kapitonov V.V."/>
            <person name="Jurka J."/>
            <person name="Genikhovich G."/>
            <person name="Grigoriev I.V."/>
            <person name="Lucas S.M."/>
            <person name="Steele R.E."/>
            <person name="Finnerty J.R."/>
            <person name="Technau U."/>
            <person name="Martindale M.Q."/>
            <person name="Rokhsar D.S."/>
        </authorList>
    </citation>
    <scope>NUCLEOTIDE SEQUENCE [LARGE SCALE GENOMIC DNA]</scope>
    <source>
        <strain evidence="12">CH2 X CH6</strain>
    </source>
</reference>
<evidence type="ECO:0000313" key="11">
    <source>
        <dbReference type="EMBL" id="EDO39354.1"/>
    </source>
</evidence>
<dbReference type="SMART" id="SM01381">
    <property type="entry name" value="7TM_GPCR_Srsx"/>
    <property type="match status" value="1"/>
</dbReference>
<dbReference type="PANTHER" id="PTHR24229">
    <property type="entry name" value="NEUROPEPTIDES RECEPTOR"/>
    <property type="match status" value="1"/>
</dbReference>
<keyword evidence="4 9" id="KW-1133">Transmembrane helix</keyword>
<dbReference type="Pfam" id="PF00001">
    <property type="entry name" value="7tm_1"/>
    <property type="match status" value="1"/>
</dbReference>
<dbReference type="HOGENOM" id="CLU_009579_6_0_1"/>
<keyword evidence="6 9" id="KW-0472">Membrane</keyword>
<feature type="domain" description="G-protein coupled receptors family 1 profile" evidence="10">
    <location>
        <begin position="47"/>
        <end position="322"/>
    </location>
</feature>
<feature type="transmembrane region" description="Helical" evidence="9">
    <location>
        <begin position="252"/>
        <end position="274"/>
    </location>
</feature>
<dbReference type="OMA" id="WGINFRI"/>
<dbReference type="eggNOG" id="KOG4219">
    <property type="taxonomic scope" value="Eukaryota"/>
</dbReference>
<feature type="transmembrane region" description="Helical" evidence="9">
    <location>
        <begin position="77"/>
        <end position="96"/>
    </location>
</feature>
<evidence type="ECO:0000256" key="1">
    <source>
        <dbReference type="ARBA" id="ARBA00004651"/>
    </source>
</evidence>
<dbReference type="Gene3D" id="1.20.1070.10">
    <property type="entry name" value="Rhodopsin 7-helix transmembrane proteins"/>
    <property type="match status" value="1"/>
</dbReference>
<keyword evidence="8" id="KW-0807">Transducer</keyword>
<keyword evidence="5" id="KW-0297">G-protein coupled receptor</keyword>
<dbReference type="FunCoup" id="A7SAD6">
    <property type="interactions" value="11"/>
</dbReference>
<evidence type="ECO:0000256" key="7">
    <source>
        <dbReference type="ARBA" id="ARBA00023170"/>
    </source>
</evidence>
<evidence type="ECO:0000256" key="5">
    <source>
        <dbReference type="ARBA" id="ARBA00023040"/>
    </source>
</evidence>
<dbReference type="Proteomes" id="UP000001593">
    <property type="component" value="Unassembled WGS sequence"/>
</dbReference>
<dbReference type="GO" id="GO:0043005">
    <property type="term" value="C:neuron projection"/>
    <property type="evidence" value="ECO:0000318"/>
    <property type="project" value="GO_Central"/>
</dbReference>
<dbReference type="FunFam" id="1.20.1070.10:FF:000356">
    <property type="entry name" value="Predicted protein"/>
    <property type="match status" value="1"/>
</dbReference>
<dbReference type="PROSITE" id="PS50262">
    <property type="entry name" value="G_PROTEIN_RECEP_F1_2"/>
    <property type="match status" value="1"/>
</dbReference>
<evidence type="ECO:0000256" key="3">
    <source>
        <dbReference type="ARBA" id="ARBA00022692"/>
    </source>
</evidence>
<dbReference type="CDD" id="cd00637">
    <property type="entry name" value="7tm_classA_rhodopsin-like"/>
    <property type="match status" value="1"/>
</dbReference>
<dbReference type="GO" id="GO:0042277">
    <property type="term" value="F:peptide binding"/>
    <property type="evidence" value="ECO:0000318"/>
    <property type="project" value="GO_Central"/>
</dbReference>
<evidence type="ECO:0000313" key="12">
    <source>
        <dbReference type="Proteomes" id="UP000001593"/>
    </source>
</evidence>
<dbReference type="PANTHER" id="PTHR24229:SF40">
    <property type="entry name" value="ALLATOSTATIN C RECEPTOR 1-RELATED"/>
    <property type="match status" value="1"/>
</dbReference>
<name>A7SAD6_NEMVE</name>
<feature type="transmembrane region" description="Helical" evidence="9">
    <location>
        <begin position="34"/>
        <end position="56"/>
    </location>
</feature>
<comment type="subcellular location">
    <subcellularLocation>
        <location evidence="1">Cell membrane</location>
        <topology evidence="1">Multi-pass membrane protein</topology>
    </subcellularLocation>
</comment>
<sequence length="383" mass="42769">MYTINWSNATNVSFSISNATDVSRSLSVKSTVVLVTYFILVIFGVALNMTVILLVWTRKVPRKNMHLFVTNMAMADLLSLTTFPIYTIVQILQYAAGKSPPLNDDSVWKIILCKLLFFISNSALTVSPITLLVISVERLRAVSATVQLTPLSRRTLVALIAFSWIASGGLMAGSAIESTMRQTASHQYYCGADLTDKSFIIYSLSICFVPVLLVLAITSTNIGIIQKLTRPQAEVSLPEAVKQRRTKTFRSIVRMVLSSTLLYAICVAPGYIAYAVHYYYFLEIHFVKGTSVTLEDWISSSKVTSIIFPISYVNAAFGPILYFVFLEDFRTALRKLLCRRTTVEAELKIFRKNIVWGINFRIKINSRSKSPGKPAIVELKPPA</sequence>
<dbReference type="SUPFAM" id="SSF81321">
    <property type="entry name" value="Family A G protein-coupled receptor-like"/>
    <property type="match status" value="1"/>
</dbReference>
<feature type="transmembrane region" description="Helical" evidence="9">
    <location>
        <begin position="155"/>
        <end position="176"/>
    </location>
</feature>
<dbReference type="InParanoid" id="A7SAD6"/>
<evidence type="ECO:0000259" key="10">
    <source>
        <dbReference type="PROSITE" id="PS50262"/>
    </source>
</evidence>
<keyword evidence="3 9" id="KW-0812">Transmembrane</keyword>
<evidence type="ECO:0000256" key="6">
    <source>
        <dbReference type="ARBA" id="ARBA00023136"/>
    </source>
</evidence>
<dbReference type="PhylomeDB" id="A7SAD6"/>
<evidence type="ECO:0000256" key="9">
    <source>
        <dbReference type="SAM" id="Phobius"/>
    </source>
</evidence>
<keyword evidence="12" id="KW-1185">Reference proteome</keyword>
<accession>A7SAD6</accession>
<feature type="transmembrane region" description="Helical" evidence="9">
    <location>
        <begin position="108"/>
        <end position="134"/>
    </location>
</feature>
<evidence type="ECO:0000256" key="2">
    <source>
        <dbReference type="ARBA" id="ARBA00022475"/>
    </source>
</evidence>
<dbReference type="AlphaFoldDB" id="A7SAD6"/>
<keyword evidence="7" id="KW-0675">Receptor</keyword>
<gene>
    <name evidence="11" type="ORF">NEMVEDRAFT_v1g209220</name>
</gene>
<dbReference type="GO" id="GO:0004930">
    <property type="term" value="F:G protein-coupled receptor activity"/>
    <property type="evidence" value="ECO:0000318"/>
    <property type="project" value="GO_Central"/>
</dbReference>
<dbReference type="InterPro" id="IPR017452">
    <property type="entry name" value="GPCR_Rhodpsn_7TM"/>
</dbReference>
<proteinExistence type="predicted"/>
<organism evidence="11 12">
    <name type="scientific">Nematostella vectensis</name>
    <name type="common">Starlet sea anemone</name>
    <dbReference type="NCBI Taxonomy" id="45351"/>
    <lineage>
        <taxon>Eukaryota</taxon>
        <taxon>Metazoa</taxon>
        <taxon>Cnidaria</taxon>
        <taxon>Anthozoa</taxon>
        <taxon>Hexacorallia</taxon>
        <taxon>Actiniaria</taxon>
        <taxon>Edwardsiidae</taxon>
        <taxon>Nematostella</taxon>
    </lineage>
</organism>
<evidence type="ECO:0000256" key="8">
    <source>
        <dbReference type="ARBA" id="ARBA00023224"/>
    </source>
</evidence>
<feature type="transmembrane region" description="Helical" evidence="9">
    <location>
        <begin position="199"/>
        <end position="218"/>
    </location>
</feature>
<dbReference type="PRINTS" id="PR00237">
    <property type="entry name" value="GPCRRHODOPSN"/>
</dbReference>
<evidence type="ECO:0000256" key="4">
    <source>
        <dbReference type="ARBA" id="ARBA00022989"/>
    </source>
</evidence>
<dbReference type="EMBL" id="DS469608">
    <property type="protein sequence ID" value="EDO39354.1"/>
    <property type="molecule type" value="Genomic_DNA"/>
</dbReference>
<dbReference type="GO" id="GO:0005886">
    <property type="term" value="C:plasma membrane"/>
    <property type="evidence" value="ECO:0000318"/>
    <property type="project" value="GO_Central"/>
</dbReference>
<protein>
    <recommendedName>
        <fullName evidence="10">G-protein coupled receptors family 1 profile domain-containing protein</fullName>
    </recommendedName>
</protein>
<keyword evidence="2" id="KW-1003">Cell membrane</keyword>
<dbReference type="InterPro" id="IPR000276">
    <property type="entry name" value="GPCR_Rhodpsn"/>
</dbReference>
<feature type="transmembrane region" description="Helical" evidence="9">
    <location>
        <begin position="306"/>
        <end position="326"/>
    </location>
</feature>